<evidence type="ECO:0000313" key="1">
    <source>
        <dbReference type="EMBL" id="KAH7906366.1"/>
    </source>
</evidence>
<keyword evidence="2" id="KW-1185">Reference proteome</keyword>
<proteinExistence type="predicted"/>
<dbReference type="EMBL" id="MU268029">
    <property type="protein sequence ID" value="KAH7906366.1"/>
    <property type="molecule type" value="Genomic_DNA"/>
</dbReference>
<name>A0ACB7ZZ22_9AGAM</name>
<evidence type="ECO:0000313" key="2">
    <source>
        <dbReference type="Proteomes" id="UP000790377"/>
    </source>
</evidence>
<accession>A0ACB7ZZ22</accession>
<sequence>MFLDELLRLEGRGCSCPDPKCGICRCSDGIYRCEDCFGPTLWCQVCLLANHTRNPLHRIKEWNGLFFDRITLKGLGLRVQLGHDSGEECVHPVPASNDDFVVIDCHAIHEIALDFCQCESAQTKTIQLLRASWFPSTVRDPQSAATFAVLEQYHLLSFESKVSAFEFYHSIARRTDNTGSAPLRDRYQPFMRMVREWRHLRGLKRAGRGHDPAGVDATEPGQCAVLCPACPQPGKNLPEDWENASEAVSWLYGIYVAIDANFRLKRYKVSSDAADPSLNRGWQYFVEEQAYKAHLLERINEPQEKSTCSGHTAVNSADTKASKGLSATGVGAVDCARHNIKLPNGVGDLQKGEKYVNMDYVVFSALKHVRLKTLFFSYDIACQWHKKIWLRNPLLPKHLQFDASDKKIEFLVPKFHLPAHVEKCQAAFSFNFTNGVGRTDGEAIERGWANINPVSSSTKAMGPGSRCDTLDDHFGDWNWKKTVGLGPLILRKMKEALTEREAHCNIREQLEASLGPDVLATYTAEVEKWEQNRTKSNPFESRVEELTQAKVRLQLAEGEAKELEQGKDVSLHADVSPSILIGMGIDIEDQQRRLLVDLTDLTIHATDNQKARVQHRKNTLTRKIDGWTRIQTLYMPIVAVLRAKENASENVDTNPCTTKLWLPSSLSPSEVCEQRLYAIEWDLRHAQAHDALNDIWQCLRFRSYYLTYKDQNIRGQHPNTRAQTTLDSVEAKIEAGKKKYRVARLALIIRKSTLFLTCLKCLKPDT</sequence>
<gene>
    <name evidence="1" type="ORF">BJ138DRAFT_1016340</name>
</gene>
<organism evidence="1 2">
    <name type="scientific">Hygrophoropsis aurantiaca</name>
    <dbReference type="NCBI Taxonomy" id="72124"/>
    <lineage>
        <taxon>Eukaryota</taxon>
        <taxon>Fungi</taxon>
        <taxon>Dikarya</taxon>
        <taxon>Basidiomycota</taxon>
        <taxon>Agaricomycotina</taxon>
        <taxon>Agaricomycetes</taxon>
        <taxon>Agaricomycetidae</taxon>
        <taxon>Boletales</taxon>
        <taxon>Coniophorineae</taxon>
        <taxon>Hygrophoropsidaceae</taxon>
        <taxon>Hygrophoropsis</taxon>
    </lineage>
</organism>
<protein>
    <submittedName>
        <fullName evidence="1">Uncharacterized protein</fullName>
    </submittedName>
</protein>
<dbReference type="Proteomes" id="UP000790377">
    <property type="component" value="Unassembled WGS sequence"/>
</dbReference>
<comment type="caution">
    <text evidence="1">The sequence shown here is derived from an EMBL/GenBank/DDBJ whole genome shotgun (WGS) entry which is preliminary data.</text>
</comment>
<reference evidence="1" key="1">
    <citation type="journal article" date="2021" name="New Phytol.">
        <title>Evolutionary innovations through gain and loss of genes in the ectomycorrhizal Boletales.</title>
        <authorList>
            <person name="Wu G."/>
            <person name="Miyauchi S."/>
            <person name="Morin E."/>
            <person name="Kuo A."/>
            <person name="Drula E."/>
            <person name="Varga T."/>
            <person name="Kohler A."/>
            <person name="Feng B."/>
            <person name="Cao Y."/>
            <person name="Lipzen A."/>
            <person name="Daum C."/>
            <person name="Hundley H."/>
            <person name="Pangilinan J."/>
            <person name="Johnson J."/>
            <person name="Barry K."/>
            <person name="LaButti K."/>
            <person name="Ng V."/>
            <person name="Ahrendt S."/>
            <person name="Min B."/>
            <person name="Choi I.G."/>
            <person name="Park H."/>
            <person name="Plett J.M."/>
            <person name="Magnuson J."/>
            <person name="Spatafora J.W."/>
            <person name="Nagy L.G."/>
            <person name="Henrissat B."/>
            <person name="Grigoriev I.V."/>
            <person name="Yang Z.L."/>
            <person name="Xu J."/>
            <person name="Martin F.M."/>
        </authorList>
    </citation>
    <scope>NUCLEOTIDE SEQUENCE</scope>
    <source>
        <strain evidence="1">ATCC 28755</strain>
    </source>
</reference>